<protein>
    <recommendedName>
        <fullName evidence="3">Haloacid dehalogenase-like hydrolase</fullName>
    </recommendedName>
</protein>
<dbReference type="OrthoDB" id="9781413at2"/>
<dbReference type="Pfam" id="PF08282">
    <property type="entry name" value="Hydrolase_3"/>
    <property type="match status" value="1"/>
</dbReference>
<dbReference type="PANTHER" id="PTHR10000:SF8">
    <property type="entry name" value="HAD SUPERFAMILY HYDROLASE-LIKE, TYPE 3"/>
    <property type="match status" value="1"/>
</dbReference>
<dbReference type="EMBL" id="FUWW01000011">
    <property type="protein sequence ID" value="SJZ62366.1"/>
    <property type="molecule type" value="Genomic_DNA"/>
</dbReference>
<evidence type="ECO:0008006" key="3">
    <source>
        <dbReference type="Google" id="ProtNLM"/>
    </source>
</evidence>
<dbReference type="PANTHER" id="PTHR10000">
    <property type="entry name" value="PHOSPHOSERINE PHOSPHATASE"/>
    <property type="match status" value="1"/>
</dbReference>
<reference evidence="1 2" key="1">
    <citation type="submission" date="2017-02" db="EMBL/GenBank/DDBJ databases">
        <authorList>
            <person name="Peterson S.W."/>
        </authorList>
    </citation>
    <scope>NUCLEOTIDE SEQUENCE [LARGE SCALE GENOMIC DNA]</scope>
    <source>
        <strain evidence="1 2">ATCC 51222</strain>
    </source>
</reference>
<dbReference type="GO" id="GO:0016791">
    <property type="term" value="F:phosphatase activity"/>
    <property type="evidence" value="ECO:0007669"/>
    <property type="project" value="TreeGrafter"/>
</dbReference>
<proteinExistence type="predicted"/>
<dbReference type="Proteomes" id="UP000190657">
    <property type="component" value="Unassembled WGS sequence"/>
</dbReference>
<gene>
    <name evidence="1" type="ORF">SAMN02745114_01139</name>
</gene>
<dbReference type="CDD" id="cd07516">
    <property type="entry name" value="HAD_Pase"/>
    <property type="match status" value="1"/>
</dbReference>
<evidence type="ECO:0000313" key="2">
    <source>
        <dbReference type="Proteomes" id="UP000190657"/>
    </source>
</evidence>
<accession>A0A1T4M686</accession>
<dbReference type="GO" id="GO:0005829">
    <property type="term" value="C:cytosol"/>
    <property type="evidence" value="ECO:0007669"/>
    <property type="project" value="TreeGrafter"/>
</dbReference>
<dbReference type="InterPro" id="IPR023214">
    <property type="entry name" value="HAD_sf"/>
</dbReference>
<dbReference type="Gene3D" id="3.30.1240.10">
    <property type="match status" value="1"/>
</dbReference>
<sequence length="272" mass="30331">MIKLIALDLDGTLTSADHMTVTQKTRDALKRAHDSGAKISIATGRTVAIIGDICQQVPEIDYVIYSNGAGVLDRHNQKIIYSKFMPWELVAPIYDTLNTMPTFFEVYVDGVSYYQLDKTKFYPKGALPQEFVDELLGKMSGVEDLRAVLEGNRIEKFTAYFDDRADYDKAWNYLSGFDELYLASSLPISMEFTMANVNKGTAIEGMCKVLGITNAECMAFGDAGNDIEMLEFCKYGVAMGNATDECKRHARFVTKANTEDGIAYAIEQIMEV</sequence>
<keyword evidence="2" id="KW-1185">Reference proteome</keyword>
<dbReference type="GO" id="GO:0000287">
    <property type="term" value="F:magnesium ion binding"/>
    <property type="evidence" value="ECO:0007669"/>
    <property type="project" value="TreeGrafter"/>
</dbReference>
<dbReference type="SFLD" id="SFLDS00003">
    <property type="entry name" value="Haloacid_Dehalogenase"/>
    <property type="match status" value="1"/>
</dbReference>
<dbReference type="InterPro" id="IPR000150">
    <property type="entry name" value="Cof"/>
</dbReference>
<dbReference type="NCBIfam" id="TIGR00099">
    <property type="entry name" value="Cof-subfamily"/>
    <property type="match status" value="1"/>
</dbReference>
<dbReference type="AlphaFoldDB" id="A0A1T4M686"/>
<dbReference type="SFLD" id="SFLDG01140">
    <property type="entry name" value="C2.B:_Phosphomannomutase_and_P"/>
    <property type="match status" value="1"/>
</dbReference>
<dbReference type="STRING" id="290054.SAMN02745114_01139"/>
<evidence type="ECO:0000313" key="1">
    <source>
        <dbReference type="EMBL" id="SJZ62366.1"/>
    </source>
</evidence>
<dbReference type="SUPFAM" id="SSF56784">
    <property type="entry name" value="HAD-like"/>
    <property type="match status" value="1"/>
</dbReference>
<organism evidence="1 2">
    <name type="scientific">Eubacterium coprostanoligenes</name>
    <dbReference type="NCBI Taxonomy" id="290054"/>
    <lineage>
        <taxon>Bacteria</taxon>
        <taxon>Bacillati</taxon>
        <taxon>Bacillota</taxon>
        <taxon>Clostridia</taxon>
        <taxon>Eubacteriales</taxon>
        <taxon>Eubacteriaceae</taxon>
        <taxon>Eubacterium</taxon>
    </lineage>
</organism>
<name>A0A1T4M686_9FIRM</name>
<dbReference type="RefSeq" id="WP_078768616.1">
    <property type="nucleotide sequence ID" value="NZ_FUWW01000011.1"/>
</dbReference>
<dbReference type="Gene3D" id="3.40.50.1000">
    <property type="entry name" value="HAD superfamily/HAD-like"/>
    <property type="match status" value="1"/>
</dbReference>
<dbReference type="NCBIfam" id="TIGR01484">
    <property type="entry name" value="HAD-SF-IIB"/>
    <property type="match status" value="1"/>
</dbReference>
<dbReference type="InterPro" id="IPR006379">
    <property type="entry name" value="HAD-SF_hydro_IIB"/>
</dbReference>
<dbReference type="InterPro" id="IPR036412">
    <property type="entry name" value="HAD-like_sf"/>
</dbReference>